<dbReference type="KEGG" id="sgm:GCM10017557_70900"/>
<sequence length="79" mass="8602">MPGARQMLGGGVPDAGGPTAHKYGPIADDGLHGTWDVGRDRGERDPGEWERAEPESERRKGSSRRDRDSLARMTTGSQR</sequence>
<name>A0A7G1PCD6_9ACTN</name>
<dbReference type="AlphaFoldDB" id="A0A7G1PCD6"/>
<evidence type="ECO:0000256" key="1">
    <source>
        <dbReference type="SAM" id="MobiDB-lite"/>
    </source>
</evidence>
<keyword evidence="3" id="KW-1185">Reference proteome</keyword>
<gene>
    <name evidence="2" type="ORF">GCM10017557_70900</name>
</gene>
<feature type="compositionally biased region" description="Basic and acidic residues" evidence="1">
    <location>
        <begin position="37"/>
        <end position="70"/>
    </location>
</feature>
<evidence type="ECO:0000313" key="3">
    <source>
        <dbReference type="Proteomes" id="UP000516444"/>
    </source>
</evidence>
<dbReference type="EMBL" id="AP023440">
    <property type="protein sequence ID" value="BCL32231.1"/>
    <property type="molecule type" value="Genomic_DNA"/>
</dbReference>
<accession>A0A7G1PCD6</accession>
<dbReference type="Proteomes" id="UP000516444">
    <property type="component" value="Chromosome"/>
</dbReference>
<evidence type="ECO:0000313" key="2">
    <source>
        <dbReference type="EMBL" id="BCL32231.1"/>
    </source>
</evidence>
<feature type="region of interest" description="Disordered" evidence="1">
    <location>
        <begin position="1"/>
        <end position="79"/>
    </location>
</feature>
<protein>
    <submittedName>
        <fullName evidence="2">Uncharacterized protein</fullName>
    </submittedName>
</protein>
<organism evidence="2 3">
    <name type="scientific">Streptomyces aurantiacus</name>
    <dbReference type="NCBI Taxonomy" id="47760"/>
    <lineage>
        <taxon>Bacteria</taxon>
        <taxon>Bacillati</taxon>
        <taxon>Actinomycetota</taxon>
        <taxon>Actinomycetes</taxon>
        <taxon>Kitasatosporales</taxon>
        <taxon>Streptomycetaceae</taxon>
        <taxon>Streptomyces</taxon>
        <taxon>Streptomyces aurantiacus group</taxon>
    </lineage>
</organism>
<proteinExistence type="predicted"/>
<reference evidence="2 3" key="1">
    <citation type="journal article" date="2014" name="Int. J. Syst. Evol. Microbiol.">
        <title>Complete genome sequence of Corynebacterium casei LMG S-19264T (=DSM 44701T), isolated from a smear-ripened cheese.</title>
        <authorList>
            <consortium name="US DOE Joint Genome Institute (JGI-PGF)"/>
            <person name="Walter F."/>
            <person name="Albersmeier A."/>
            <person name="Kalinowski J."/>
            <person name="Ruckert C."/>
        </authorList>
    </citation>
    <scope>NUCLEOTIDE SEQUENCE [LARGE SCALE GENOMIC DNA]</scope>
    <source>
        <strain evidence="2 3">JCM 4677</strain>
    </source>
</reference>